<feature type="transmembrane region" description="Helical" evidence="8">
    <location>
        <begin position="367"/>
        <end position="386"/>
    </location>
</feature>
<gene>
    <name evidence="10" type="ORF">ACFPOC_06020</name>
</gene>
<protein>
    <submittedName>
        <fullName evidence="10">MFS transporter</fullName>
    </submittedName>
</protein>
<dbReference type="RefSeq" id="WP_209840280.1">
    <property type="nucleotide sequence ID" value="NZ_JAGGJP010000007.1"/>
</dbReference>
<dbReference type="Proteomes" id="UP001596056">
    <property type="component" value="Unassembled WGS sequence"/>
</dbReference>
<dbReference type="PANTHER" id="PTHR23522">
    <property type="entry name" value="BLL5896 PROTEIN"/>
    <property type="match status" value="1"/>
</dbReference>
<feature type="transmembrane region" description="Helical" evidence="8">
    <location>
        <begin position="46"/>
        <end position="64"/>
    </location>
</feature>
<dbReference type="InterPro" id="IPR024989">
    <property type="entry name" value="MFS_assoc_dom"/>
</dbReference>
<proteinExistence type="predicted"/>
<evidence type="ECO:0000256" key="8">
    <source>
        <dbReference type="SAM" id="Phobius"/>
    </source>
</evidence>
<keyword evidence="7 8" id="KW-0472">Membrane</keyword>
<dbReference type="PANTHER" id="PTHR23522:SF10">
    <property type="entry name" value="3-PHENYLPROPIONIC ACID TRANSPORTER-RELATED"/>
    <property type="match status" value="1"/>
</dbReference>
<dbReference type="Gene3D" id="1.20.1250.20">
    <property type="entry name" value="MFS general substrate transporter like domains"/>
    <property type="match status" value="2"/>
</dbReference>
<evidence type="ECO:0000259" key="9">
    <source>
        <dbReference type="Pfam" id="PF12832"/>
    </source>
</evidence>
<evidence type="ECO:0000313" key="10">
    <source>
        <dbReference type="EMBL" id="MFC5565977.1"/>
    </source>
</evidence>
<evidence type="ECO:0000256" key="5">
    <source>
        <dbReference type="ARBA" id="ARBA00022692"/>
    </source>
</evidence>
<accession>A0ABW0SAU2</accession>
<feature type="domain" description="Major facilitator superfamily associated" evidence="9">
    <location>
        <begin position="31"/>
        <end position="353"/>
    </location>
</feature>
<dbReference type="PIRSF" id="PIRSF004925">
    <property type="entry name" value="HcaT"/>
    <property type="match status" value="1"/>
</dbReference>
<keyword evidence="4" id="KW-0997">Cell inner membrane</keyword>
<keyword evidence="2" id="KW-0813">Transport</keyword>
<keyword evidence="11" id="KW-1185">Reference proteome</keyword>
<keyword evidence="6 8" id="KW-1133">Transmembrane helix</keyword>
<comment type="caution">
    <text evidence="10">The sequence shown here is derived from an EMBL/GenBank/DDBJ whole genome shotgun (WGS) entry which is preliminary data.</text>
</comment>
<comment type="subcellular location">
    <subcellularLocation>
        <location evidence="1">Cell inner membrane</location>
        <topology evidence="1">Multi-pass membrane protein</topology>
    </subcellularLocation>
</comment>
<evidence type="ECO:0000256" key="7">
    <source>
        <dbReference type="ARBA" id="ARBA00023136"/>
    </source>
</evidence>
<feature type="transmembrane region" description="Helical" evidence="8">
    <location>
        <begin position="341"/>
        <end position="361"/>
    </location>
</feature>
<feature type="transmembrane region" description="Helical" evidence="8">
    <location>
        <begin position="214"/>
        <end position="232"/>
    </location>
</feature>
<reference evidence="11" key="1">
    <citation type="journal article" date="2019" name="Int. J. Syst. Evol. Microbiol.">
        <title>The Global Catalogue of Microorganisms (GCM) 10K type strain sequencing project: providing services to taxonomists for standard genome sequencing and annotation.</title>
        <authorList>
            <consortium name="The Broad Institute Genomics Platform"/>
            <consortium name="The Broad Institute Genome Sequencing Center for Infectious Disease"/>
            <person name="Wu L."/>
            <person name="Ma J."/>
        </authorList>
    </citation>
    <scope>NUCLEOTIDE SEQUENCE [LARGE SCALE GENOMIC DNA]</scope>
    <source>
        <strain evidence="11">KACC 11588</strain>
    </source>
</reference>
<sequence>MTFPPRELSPEARTALFYSTLFMGPALSAVYSGVWMAGKGLGPEEIGVVNALPLLLMLLLNQGVGRVADRAADWRGVIVGASWLAAAAALGFLAVDGFWGILLVWTLATVPHGAVVPVIDAAAVRMTARRGSAFGALRAWGTIGYLGVLAGAGWGLERLGGGAYVPLLVGLGLLRALAALGLPRFRAPEGGVAGGAAGATTPGARSLREVMRPWFLLPLVGWAAIYGSHTVLNAFQGLLWQAQGIGLGTIGLLIGVGAAAETAVLLGYRRLFGRFRARTLMLASAGVTVARWAAMALEPGLPVLWALQALHGVTYAMGFLACVQFIANWTSEDIAAEAQGFFVVLQQGMSVAAMAGFGWLMGDWGAGAHWGTAGFAALGAGAIWASRRLQGP</sequence>
<feature type="transmembrane region" description="Helical" evidence="8">
    <location>
        <begin position="162"/>
        <end position="182"/>
    </location>
</feature>
<evidence type="ECO:0000256" key="1">
    <source>
        <dbReference type="ARBA" id="ARBA00004429"/>
    </source>
</evidence>
<feature type="transmembrane region" description="Helical" evidence="8">
    <location>
        <begin position="244"/>
        <end position="268"/>
    </location>
</feature>
<evidence type="ECO:0000256" key="3">
    <source>
        <dbReference type="ARBA" id="ARBA00022475"/>
    </source>
</evidence>
<organism evidence="10 11">
    <name type="scientific">Rubellimicrobium aerolatum</name>
    <dbReference type="NCBI Taxonomy" id="490979"/>
    <lineage>
        <taxon>Bacteria</taxon>
        <taxon>Pseudomonadati</taxon>
        <taxon>Pseudomonadota</taxon>
        <taxon>Alphaproteobacteria</taxon>
        <taxon>Rhodobacterales</taxon>
        <taxon>Roseobacteraceae</taxon>
        <taxon>Rubellimicrobium</taxon>
    </lineage>
</organism>
<feature type="transmembrane region" description="Helical" evidence="8">
    <location>
        <begin position="280"/>
        <end position="297"/>
    </location>
</feature>
<evidence type="ECO:0000256" key="6">
    <source>
        <dbReference type="ARBA" id="ARBA00022989"/>
    </source>
</evidence>
<feature type="transmembrane region" description="Helical" evidence="8">
    <location>
        <begin position="303"/>
        <end position="329"/>
    </location>
</feature>
<feature type="transmembrane region" description="Helical" evidence="8">
    <location>
        <begin position="136"/>
        <end position="156"/>
    </location>
</feature>
<dbReference type="SUPFAM" id="SSF103473">
    <property type="entry name" value="MFS general substrate transporter"/>
    <property type="match status" value="1"/>
</dbReference>
<feature type="transmembrane region" description="Helical" evidence="8">
    <location>
        <begin position="15"/>
        <end position="34"/>
    </location>
</feature>
<dbReference type="InterPro" id="IPR036259">
    <property type="entry name" value="MFS_trans_sf"/>
</dbReference>
<evidence type="ECO:0000256" key="4">
    <source>
        <dbReference type="ARBA" id="ARBA00022519"/>
    </source>
</evidence>
<name>A0ABW0SAU2_9RHOB</name>
<evidence type="ECO:0000256" key="2">
    <source>
        <dbReference type="ARBA" id="ARBA00022448"/>
    </source>
</evidence>
<evidence type="ECO:0000313" key="11">
    <source>
        <dbReference type="Proteomes" id="UP001596056"/>
    </source>
</evidence>
<keyword evidence="3" id="KW-1003">Cell membrane</keyword>
<dbReference type="Pfam" id="PF12832">
    <property type="entry name" value="MFS_1_like"/>
    <property type="match status" value="1"/>
</dbReference>
<keyword evidence="5 8" id="KW-0812">Transmembrane</keyword>
<feature type="transmembrane region" description="Helical" evidence="8">
    <location>
        <begin position="76"/>
        <end position="95"/>
    </location>
</feature>
<dbReference type="EMBL" id="JBHSNA010000003">
    <property type="protein sequence ID" value="MFC5565977.1"/>
    <property type="molecule type" value="Genomic_DNA"/>
</dbReference>
<dbReference type="InterPro" id="IPR026032">
    <property type="entry name" value="HcaT-like"/>
</dbReference>